<dbReference type="SUPFAM" id="SSF56672">
    <property type="entry name" value="DNA/RNA polymerases"/>
    <property type="match status" value="2"/>
</dbReference>
<feature type="domain" description="Reverse transcriptase" evidence="2">
    <location>
        <begin position="1"/>
        <end position="115"/>
    </location>
</feature>
<evidence type="ECO:0000313" key="4">
    <source>
        <dbReference type="Proteomes" id="UP001148838"/>
    </source>
</evidence>
<dbReference type="Gene3D" id="3.60.10.10">
    <property type="entry name" value="Endonuclease/exonuclease/phosphatase"/>
    <property type="match status" value="1"/>
</dbReference>
<name>A0ABQ8SRQ1_PERAM</name>
<feature type="compositionally biased region" description="Polar residues" evidence="1">
    <location>
        <begin position="296"/>
        <end position="315"/>
    </location>
</feature>
<feature type="compositionally biased region" description="Basic and acidic residues" evidence="1">
    <location>
        <begin position="350"/>
        <end position="359"/>
    </location>
</feature>
<dbReference type="PANTHER" id="PTHR31635:SF196">
    <property type="entry name" value="REVERSE TRANSCRIPTASE DOMAIN-CONTAINING PROTEIN-RELATED"/>
    <property type="match status" value="1"/>
</dbReference>
<dbReference type="InterPro" id="IPR036691">
    <property type="entry name" value="Endo/exonu/phosph_ase_sf"/>
</dbReference>
<evidence type="ECO:0000256" key="1">
    <source>
        <dbReference type="SAM" id="MobiDB-lite"/>
    </source>
</evidence>
<dbReference type="PANTHER" id="PTHR31635">
    <property type="entry name" value="REVERSE TRANSCRIPTASE DOMAIN-CONTAINING PROTEIN-RELATED"/>
    <property type="match status" value="1"/>
</dbReference>
<reference evidence="3 4" key="1">
    <citation type="journal article" date="2022" name="Allergy">
        <title>Genome assembly and annotation of Periplaneta americana reveal a comprehensive cockroach allergen profile.</title>
        <authorList>
            <person name="Wang L."/>
            <person name="Xiong Q."/>
            <person name="Saelim N."/>
            <person name="Wang L."/>
            <person name="Nong W."/>
            <person name="Wan A.T."/>
            <person name="Shi M."/>
            <person name="Liu X."/>
            <person name="Cao Q."/>
            <person name="Hui J.H.L."/>
            <person name="Sookrung N."/>
            <person name="Leung T.F."/>
            <person name="Tungtrongchitr A."/>
            <person name="Tsui S.K.W."/>
        </authorList>
    </citation>
    <scope>NUCLEOTIDE SEQUENCE [LARGE SCALE GENOMIC DNA]</scope>
    <source>
        <strain evidence="3">PWHHKU_190912</strain>
    </source>
</reference>
<dbReference type="PROSITE" id="PS50878">
    <property type="entry name" value="RT_POL"/>
    <property type="match status" value="2"/>
</dbReference>
<dbReference type="InterPro" id="IPR043502">
    <property type="entry name" value="DNA/RNA_pol_sf"/>
</dbReference>
<organism evidence="3 4">
    <name type="scientific">Periplaneta americana</name>
    <name type="common">American cockroach</name>
    <name type="synonym">Blatta americana</name>
    <dbReference type="NCBI Taxonomy" id="6978"/>
    <lineage>
        <taxon>Eukaryota</taxon>
        <taxon>Metazoa</taxon>
        <taxon>Ecdysozoa</taxon>
        <taxon>Arthropoda</taxon>
        <taxon>Hexapoda</taxon>
        <taxon>Insecta</taxon>
        <taxon>Pterygota</taxon>
        <taxon>Neoptera</taxon>
        <taxon>Polyneoptera</taxon>
        <taxon>Dictyoptera</taxon>
        <taxon>Blattodea</taxon>
        <taxon>Blattoidea</taxon>
        <taxon>Blattidae</taxon>
        <taxon>Blattinae</taxon>
        <taxon>Periplaneta</taxon>
    </lineage>
</organism>
<dbReference type="CDD" id="cd01650">
    <property type="entry name" value="RT_nLTR_like"/>
    <property type="match status" value="1"/>
</dbReference>
<gene>
    <name evidence="3" type="ORF">ANN_19032</name>
</gene>
<dbReference type="InterPro" id="IPR005135">
    <property type="entry name" value="Endo/exonuclease/phosphatase"/>
</dbReference>
<protein>
    <recommendedName>
        <fullName evidence="2">Reverse transcriptase domain-containing protein</fullName>
    </recommendedName>
</protein>
<sequence length="1326" mass="152717">MSERSEIERGVLQGCPLSPTLLNIYFENLVKNSFQNIGGVLVGGRRIKCLRFADDMALLAEEEMILRDMLLELNNSCEQYGMKINVNKTKTMVIGRKVKKRPSALEIHNWIDGTLHITEDQIDMIQLNTLERSVYIKLVSAVHYDRLLNKYTDPVNFQYDNGTIVKVALQRADVNTVTVRLFNLPPEIDDKTVVQSLSPYGAVRHVRSEVWRRKLLLSDVVRGGTSNVREPTRVTEGEAIIDESKQQNVDMIMEATVEEETDTSSETEMAKSVVPTTDHLTLGELDQPQDTEIEQEPTTRQATTDECMETTSVPTIVQPLHSPGELSSNTDCNNQEERSVGTPSKKLKQTQHDFPRDPRLRGRARYSSVCNIGEDQRGTAIIYRAGYTIQQSEIHPSGRLTTVLMGDNTLLINLYLHSGSNRRQEREDFISRDVPYYLSQRYEKLIIGGDFNCVLHCKDQTGTYNPSLALDRLTNDLHLIDVWEKLRGNDVQFTFHQGNSSSRIDRFYINRTMQTLLRRIEVHPVPFSDHDCVLMVLSRIHTAPQIGRSYWKLNSKLICDDEVMNEFSSWWETLSQQCEGKDVTKHMNTVKIRLCKLQEDILKGSTVRCHTEPIISGEKAALYHIACEKKRGQTKVMSSLLLKNNERTTSTTECLKEAERHFASVFCRENCSPEDQQILLNNIQNTITPDDQLRLEEDISETELKEAILTASSKSSPGPDGFNEGIIVLIPKIPKPQMITDYRPITLLNTDYKLFMKILANRIRPCMDHLIAPGQTCSVPGRTIINNLISIRDTIIQSSEMPMQKVAILNIDMEKAFDRVSQEYLFTVLEQFRFPRLIADSIQRLYRNAHSRIQINGYFTKPIPIQKSVRQGCPLSMILFTLCLEPLLRMIDRHLTLMPNPLGIPTVQAYADDISVICRNESQLGNLVDILILYCNATNARVNYKKSALLPLGEWNPAISIAHIPVRFEVRILGINFSPRLDDIIENNWQSTLNKLRGTLHQHLSRNLNLLQKVWHVNTFALHSKLWYLAQVLPMPDKVSQKIEQLIGYYVWRGYPFRVARPQLRRKITEGGLNLIFVSIKCHSLLMKTIILAKNGIGHPQDIVFWRQFFQPSTSCRGTIGSHFRKTIKLMESLPNTVTSDITRINTKEIYHCLHQSLYEIPYIQQKFPNKNWLRIWTCFKWSNVPSEWKVTTYEVVNEIVPTEHKKYMCNMVLSPLCKRCGQIDTVRHRLTNCNAQVIQMWTWLRRHLQRIHRIDNPNDILRILLEMELPSAAHSYTSTWLTMGYIQYCMRSTTPSLQGLLTFLRGHHEHLKPNLRYKIQCIINR</sequence>
<dbReference type="Pfam" id="PF00078">
    <property type="entry name" value="RVT_1"/>
    <property type="match status" value="2"/>
</dbReference>
<dbReference type="InterPro" id="IPR000477">
    <property type="entry name" value="RT_dom"/>
</dbReference>
<evidence type="ECO:0000259" key="2">
    <source>
        <dbReference type="PROSITE" id="PS50878"/>
    </source>
</evidence>
<comment type="caution">
    <text evidence="3">The sequence shown here is derived from an EMBL/GenBank/DDBJ whole genome shotgun (WGS) entry which is preliminary data.</text>
</comment>
<dbReference type="Proteomes" id="UP001148838">
    <property type="component" value="Unassembled WGS sequence"/>
</dbReference>
<feature type="region of interest" description="Disordered" evidence="1">
    <location>
        <begin position="258"/>
        <end position="359"/>
    </location>
</feature>
<dbReference type="Pfam" id="PF03372">
    <property type="entry name" value="Exo_endo_phos"/>
    <property type="match status" value="1"/>
</dbReference>
<keyword evidence="4" id="KW-1185">Reference proteome</keyword>
<proteinExistence type="predicted"/>
<feature type="domain" description="Reverse transcriptase" evidence="2">
    <location>
        <begin position="711"/>
        <end position="977"/>
    </location>
</feature>
<evidence type="ECO:0000313" key="3">
    <source>
        <dbReference type="EMBL" id="KAJ4436400.1"/>
    </source>
</evidence>
<dbReference type="EMBL" id="JAJSOF020000023">
    <property type="protein sequence ID" value="KAJ4436400.1"/>
    <property type="molecule type" value="Genomic_DNA"/>
</dbReference>
<dbReference type="SUPFAM" id="SSF56219">
    <property type="entry name" value="DNase I-like"/>
    <property type="match status" value="1"/>
</dbReference>
<accession>A0ABQ8SRQ1</accession>